<proteinExistence type="predicted"/>
<dbReference type="Pfam" id="PF14355">
    <property type="entry name" value="Abi_C"/>
    <property type="match status" value="1"/>
</dbReference>
<protein>
    <submittedName>
        <fullName evidence="2">Abortive infection family protein</fullName>
    </submittedName>
</protein>
<accession>A0AAU7K5V9</accession>
<dbReference type="AlphaFoldDB" id="A0AAU7K5V9"/>
<evidence type="ECO:0000313" key="2">
    <source>
        <dbReference type="EMBL" id="XBO48052.1"/>
    </source>
</evidence>
<sequence length="271" mass="31225">MADLSYQEKKVIKDSLVQSGYVLDFSNNTFQDFVADVTKINIEDPKYSEGNSGSKGQRLLKFVELESDYTVGLLLKALYDELIQYNNNNRRNRDNNFYQAYINVFERLIGGGSIVEHIDAIQANNDDKDFHTLAKLIRESIEKNEPEAALDRLHTFLIKFLKELCDSHHIDHSKDETVNALFGKYIKIIREKGFIESQMADKIVKFSFQIMDAFNDIRNNKSFAHDNPILNYDESVLIFSNVTAMVKFIQSMETKHKNQAVAEAEPDWGSF</sequence>
<dbReference type="EMBL" id="CP157485">
    <property type="protein sequence ID" value="XBO48052.1"/>
    <property type="molecule type" value="Genomic_DNA"/>
</dbReference>
<organism evidence="2">
    <name type="scientific">Pedobacter sp. KACC 23697</name>
    <dbReference type="NCBI Taxonomy" id="3149230"/>
    <lineage>
        <taxon>Bacteria</taxon>
        <taxon>Pseudomonadati</taxon>
        <taxon>Bacteroidota</taxon>
        <taxon>Sphingobacteriia</taxon>
        <taxon>Sphingobacteriales</taxon>
        <taxon>Sphingobacteriaceae</taxon>
        <taxon>Pedobacter</taxon>
    </lineage>
</organism>
<dbReference type="InterPro" id="IPR026001">
    <property type="entry name" value="Abi-like_C"/>
</dbReference>
<dbReference type="RefSeq" id="WP_406825442.1">
    <property type="nucleotide sequence ID" value="NZ_CP157485.1"/>
</dbReference>
<reference evidence="2" key="1">
    <citation type="submission" date="2024-05" db="EMBL/GenBank/DDBJ databases">
        <authorList>
            <person name="Kim S."/>
            <person name="Heo J."/>
            <person name="Choi H."/>
            <person name="Choi Y."/>
            <person name="Kwon S.-W."/>
            <person name="Kim Y."/>
        </authorList>
    </citation>
    <scope>NUCLEOTIDE SEQUENCE</scope>
    <source>
        <strain evidence="2">KACC 23697</strain>
    </source>
</reference>
<feature type="domain" description="Abortive infection protein-like C-terminal" evidence="1">
    <location>
        <begin position="196"/>
        <end position="249"/>
    </location>
</feature>
<evidence type="ECO:0000259" key="1">
    <source>
        <dbReference type="Pfam" id="PF14355"/>
    </source>
</evidence>
<gene>
    <name evidence="2" type="ORF">ABEG20_00365</name>
</gene>
<name>A0AAU7K5V9_9SPHI</name>